<feature type="transmembrane region" description="Helical" evidence="8">
    <location>
        <begin position="90"/>
        <end position="120"/>
    </location>
</feature>
<dbReference type="Pfam" id="PF06775">
    <property type="entry name" value="Seipin"/>
    <property type="match status" value="1"/>
</dbReference>
<organism evidence="9 10">
    <name type="scientific">Abeliophyllum distichum</name>
    <dbReference type="NCBI Taxonomy" id="126358"/>
    <lineage>
        <taxon>Eukaryota</taxon>
        <taxon>Viridiplantae</taxon>
        <taxon>Streptophyta</taxon>
        <taxon>Embryophyta</taxon>
        <taxon>Tracheophyta</taxon>
        <taxon>Spermatophyta</taxon>
        <taxon>Magnoliopsida</taxon>
        <taxon>eudicotyledons</taxon>
        <taxon>Gunneridae</taxon>
        <taxon>Pentapetalae</taxon>
        <taxon>asterids</taxon>
        <taxon>lamiids</taxon>
        <taxon>Lamiales</taxon>
        <taxon>Oleaceae</taxon>
        <taxon>Forsythieae</taxon>
        <taxon>Abeliophyllum</taxon>
    </lineage>
</organism>
<dbReference type="AlphaFoldDB" id="A0ABD1UNT4"/>
<evidence type="ECO:0000256" key="5">
    <source>
        <dbReference type="ARBA" id="ARBA00023098"/>
    </source>
</evidence>
<evidence type="ECO:0000256" key="3">
    <source>
        <dbReference type="ARBA" id="ARBA00022824"/>
    </source>
</evidence>
<keyword evidence="3" id="KW-0256">Endoplasmic reticulum</keyword>
<feature type="transmembrane region" description="Helical" evidence="8">
    <location>
        <begin position="294"/>
        <end position="314"/>
    </location>
</feature>
<sequence>MEDHPVNNYLPIPTPSLLLTNLISIQAEMISSCVIAFVSPFISFISLISDSVHRAEEGKETVEYAVNAAAGVPSTVLHGGGLLLRKMAMGFLGAAYVCMVLIIVMVVALILGVGVVRLWVEEPVFIRESLHFDYTDVHPTAVFHFGGGAAAGGGGGVPVGHTFYVSMVLLMPESDYNRDIGIFQLTAELISTKGDVMVKSSRPCMLHFRSWPIRLMRTFFMGIPLLLGIVTETQRISFPVLKHKEGYPRTEEIRITLIPRAGTLFLPQFYDAEIVMNSQLPWRKELVYRWKWTFYVWTSLYIYIMLVMLLVVFFKPLIFPVMATFGNTGEQNSSVEVSKEPPVQEEREMSESVRRWQRSRSKRKAALLHGLMPEPIGSSASSIAITRDETGVSFEEGTGDSESVCFRGFDEEM</sequence>
<keyword evidence="5" id="KW-0443">Lipid metabolism</keyword>
<keyword evidence="10" id="KW-1185">Reference proteome</keyword>
<dbReference type="GO" id="GO:0005789">
    <property type="term" value="C:endoplasmic reticulum membrane"/>
    <property type="evidence" value="ECO:0007669"/>
    <property type="project" value="UniProtKB-SubCell"/>
</dbReference>
<keyword evidence="6 8" id="KW-0472">Membrane</keyword>
<dbReference type="GO" id="GO:0006629">
    <property type="term" value="P:lipid metabolic process"/>
    <property type="evidence" value="ECO:0007669"/>
    <property type="project" value="UniProtKB-KW"/>
</dbReference>
<name>A0ABD1UNT4_9LAMI</name>
<dbReference type="InterPro" id="IPR009617">
    <property type="entry name" value="Seipin"/>
</dbReference>
<proteinExistence type="predicted"/>
<keyword evidence="4 8" id="KW-1133">Transmembrane helix</keyword>
<evidence type="ECO:0000256" key="6">
    <source>
        <dbReference type="ARBA" id="ARBA00023136"/>
    </source>
</evidence>
<reference evidence="10" key="1">
    <citation type="submission" date="2024-07" db="EMBL/GenBank/DDBJ databases">
        <title>Two chromosome-level genome assemblies of Korean endemic species Abeliophyllum distichum and Forsythia ovata (Oleaceae).</title>
        <authorList>
            <person name="Jang H."/>
        </authorList>
    </citation>
    <scope>NUCLEOTIDE SEQUENCE [LARGE SCALE GENOMIC DNA]</scope>
</reference>
<evidence type="ECO:0000256" key="4">
    <source>
        <dbReference type="ARBA" id="ARBA00022989"/>
    </source>
</evidence>
<feature type="transmembrane region" description="Helical" evidence="8">
    <location>
        <begin position="29"/>
        <end position="52"/>
    </location>
</feature>
<dbReference type="PANTHER" id="PTHR21212">
    <property type="entry name" value="BERNARDINELLI-SEIP CONGENITAL LIPODYSTROPHY 2 HOMOLOG BSCL2 PROTEIN"/>
    <property type="match status" value="1"/>
</dbReference>
<dbReference type="EMBL" id="JBFOLK010000003">
    <property type="protein sequence ID" value="KAL2526190.1"/>
    <property type="molecule type" value="Genomic_DNA"/>
</dbReference>
<protein>
    <submittedName>
        <fullName evidence="9">Adipose-regulatory protein (Seipin)</fullName>
    </submittedName>
</protein>
<dbReference type="GO" id="GO:0140042">
    <property type="term" value="P:lipid droplet formation"/>
    <property type="evidence" value="ECO:0007669"/>
    <property type="project" value="UniProtKB-ARBA"/>
</dbReference>
<evidence type="ECO:0000313" key="10">
    <source>
        <dbReference type="Proteomes" id="UP001604336"/>
    </source>
</evidence>
<accession>A0ABD1UNT4</accession>
<keyword evidence="2 8" id="KW-0812">Transmembrane</keyword>
<dbReference type="CDD" id="cd23995">
    <property type="entry name" value="Seipin_BSCL2_like"/>
    <property type="match status" value="1"/>
</dbReference>
<evidence type="ECO:0000256" key="7">
    <source>
        <dbReference type="SAM" id="MobiDB-lite"/>
    </source>
</evidence>
<evidence type="ECO:0000256" key="1">
    <source>
        <dbReference type="ARBA" id="ARBA00004477"/>
    </source>
</evidence>
<gene>
    <name evidence="9" type="ORF">Adt_11244</name>
</gene>
<dbReference type="PANTHER" id="PTHR21212:SF5">
    <property type="entry name" value="SEIPIN-1"/>
    <property type="match status" value="1"/>
</dbReference>
<evidence type="ECO:0000256" key="2">
    <source>
        <dbReference type="ARBA" id="ARBA00022692"/>
    </source>
</evidence>
<dbReference type="Proteomes" id="UP001604336">
    <property type="component" value="Unassembled WGS sequence"/>
</dbReference>
<feature type="compositionally biased region" description="Basic and acidic residues" evidence="7">
    <location>
        <begin position="337"/>
        <end position="351"/>
    </location>
</feature>
<feature type="region of interest" description="Disordered" evidence="7">
    <location>
        <begin position="330"/>
        <end position="351"/>
    </location>
</feature>
<evidence type="ECO:0000256" key="8">
    <source>
        <dbReference type="SAM" id="Phobius"/>
    </source>
</evidence>
<comment type="subcellular location">
    <subcellularLocation>
        <location evidence="1">Endoplasmic reticulum membrane</location>
        <topology evidence="1">Multi-pass membrane protein</topology>
    </subcellularLocation>
</comment>
<evidence type="ECO:0000313" key="9">
    <source>
        <dbReference type="EMBL" id="KAL2526190.1"/>
    </source>
</evidence>
<comment type="caution">
    <text evidence="9">The sequence shown here is derived from an EMBL/GenBank/DDBJ whole genome shotgun (WGS) entry which is preliminary data.</text>
</comment>